<dbReference type="Pfam" id="PF13641">
    <property type="entry name" value="Glyco_tranf_2_3"/>
    <property type="match status" value="1"/>
</dbReference>
<dbReference type="GO" id="GO:0046467">
    <property type="term" value="P:membrane lipid biosynthetic process"/>
    <property type="evidence" value="ECO:0007669"/>
    <property type="project" value="UniProtKB-ARBA"/>
</dbReference>
<dbReference type="Proteomes" id="UP000238762">
    <property type="component" value="Unassembled WGS sequence"/>
</dbReference>
<evidence type="ECO:0000256" key="1">
    <source>
        <dbReference type="ARBA" id="ARBA00001946"/>
    </source>
</evidence>
<evidence type="ECO:0000313" key="19">
    <source>
        <dbReference type="EMBL" id="PSB01958.1"/>
    </source>
</evidence>
<dbReference type="PANTHER" id="PTHR43867">
    <property type="entry name" value="CELLULOSE SYNTHASE CATALYTIC SUBUNIT A [UDP-FORMING]"/>
    <property type="match status" value="1"/>
</dbReference>
<keyword evidence="10 18" id="KW-1133">Transmembrane helix</keyword>
<name>A0A2T1C1A7_9CYAN</name>
<evidence type="ECO:0000256" key="9">
    <source>
        <dbReference type="ARBA" id="ARBA00022842"/>
    </source>
</evidence>
<comment type="caution">
    <text evidence="19">The sequence shown here is derived from an EMBL/GenBank/DDBJ whole genome shotgun (WGS) entry which is preliminary data.</text>
</comment>
<dbReference type="GO" id="GO:0005886">
    <property type="term" value="C:plasma membrane"/>
    <property type="evidence" value="ECO:0007669"/>
    <property type="project" value="TreeGrafter"/>
</dbReference>
<keyword evidence="8" id="KW-0319">Glycerol metabolism</keyword>
<dbReference type="InterPro" id="IPR050321">
    <property type="entry name" value="Glycosyltr_2/OpgH_subfam"/>
</dbReference>
<evidence type="ECO:0000256" key="8">
    <source>
        <dbReference type="ARBA" id="ARBA00022798"/>
    </source>
</evidence>
<feature type="transmembrane region" description="Helical" evidence="18">
    <location>
        <begin position="382"/>
        <end position="402"/>
    </location>
</feature>
<evidence type="ECO:0000256" key="17">
    <source>
        <dbReference type="ARBA" id="ARBA00078564"/>
    </source>
</evidence>
<evidence type="ECO:0000256" key="18">
    <source>
        <dbReference type="SAM" id="Phobius"/>
    </source>
</evidence>
<dbReference type="GO" id="GO:0006071">
    <property type="term" value="P:glycerol metabolic process"/>
    <property type="evidence" value="ECO:0007669"/>
    <property type="project" value="UniProtKB-KW"/>
</dbReference>
<accession>A0A2T1C1A7</accession>
<evidence type="ECO:0000256" key="7">
    <source>
        <dbReference type="ARBA" id="ARBA00022692"/>
    </source>
</evidence>
<evidence type="ECO:0000256" key="2">
    <source>
        <dbReference type="ARBA" id="ARBA00004141"/>
    </source>
</evidence>
<dbReference type="EMBL" id="PVWJ01000079">
    <property type="protein sequence ID" value="PSB01958.1"/>
    <property type="molecule type" value="Genomic_DNA"/>
</dbReference>
<dbReference type="Gene3D" id="3.90.550.10">
    <property type="entry name" value="Spore Coat Polysaccharide Biosynthesis Protein SpsA, Chain A"/>
    <property type="match status" value="1"/>
</dbReference>
<keyword evidence="13" id="KW-0119">Carbohydrate metabolism</keyword>
<reference evidence="19 20" key="2">
    <citation type="submission" date="2018-03" db="EMBL/GenBank/DDBJ databases">
        <title>The ancient ancestry and fast evolution of plastids.</title>
        <authorList>
            <person name="Moore K.R."/>
            <person name="Magnabosco C."/>
            <person name="Momper L."/>
            <person name="Gold D.A."/>
            <person name="Bosak T."/>
            <person name="Fournier G.P."/>
        </authorList>
    </citation>
    <scope>NUCLEOTIDE SEQUENCE [LARGE SCALE GENOMIC DNA]</scope>
    <source>
        <strain evidence="19 20">CCAP 1448/3</strain>
    </source>
</reference>
<comment type="catalytic activity">
    <reaction evidence="14">
        <text>a 1,2-diacyl-sn-glycerol + UDP-alpha-D-glucose = a 1,2-diacyl-3-O-(beta-D-glucopyranosyl)-sn-glycerol + UDP + H(+)</text>
        <dbReference type="Rhea" id="RHEA:17285"/>
        <dbReference type="ChEBI" id="CHEBI:15378"/>
        <dbReference type="ChEBI" id="CHEBI:17815"/>
        <dbReference type="ChEBI" id="CHEBI:58223"/>
        <dbReference type="ChEBI" id="CHEBI:58885"/>
        <dbReference type="ChEBI" id="CHEBI:75799"/>
        <dbReference type="EC" id="2.4.1.336"/>
    </reaction>
</comment>
<evidence type="ECO:0000256" key="15">
    <source>
        <dbReference type="ARBA" id="ARBA00066964"/>
    </source>
</evidence>
<evidence type="ECO:0000256" key="13">
    <source>
        <dbReference type="ARBA" id="ARBA00023277"/>
    </source>
</evidence>
<dbReference type="InterPro" id="IPR029044">
    <property type="entry name" value="Nucleotide-diphossugar_trans"/>
</dbReference>
<dbReference type="OrthoDB" id="9766299at2"/>
<organism evidence="19 20">
    <name type="scientific">Merismopedia glauca CCAP 1448/3</name>
    <dbReference type="NCBI Taxonomy" id="1296344"/>
    <lineage>
        <taxon>Bacteria</taxon>
        <taxon>Bacillati</taxon>
        <taxon>Cyanobacteriota</taxon>
        <taxon>Cyanophyceae</taxon>
        <taxon>Synechococcales</taxon>
        <taxon>Merismopediaceae</taxon>
        <taxon>Merismopedia</taxon>
    </lineage>
</organism>
<dbReference type="SUPFAM" id="SSF53448">
    <property type="entry name" value="Nucleotide-diphospho-sugar transferases"/>
    <property type="match status" value="1"/>
</dbReference>
<sequence>MREKYWLEDDSSNEPDRIEELLSEDLETEFFQGLGGRRKKAAFLLISIWAVVIGLNLVTWGKWVVLALTAVICLQNLQLILTPTPSPPEPLSDATKSTWPSVSLLVAAKNEEAVIAKLVKMLSQLDYPADKYEIWAIDDHSSDRTGIILDELTKQYSQLHVLHRPPGSSGGKSGALNQVLKLSHGEIIGVFDADAQVTPDLLQKVVAHFQNPKIGAVQVQKAIANASTNFWTRGQFAEMAMDTFLQRQRIAVGGMGELRGNGQFVRRAAIDSCGGWNEETITDDLDLTLRLHLDGWDIELLESPPVYEEGVTKAIALWHQRNRWAEGGYQRYLDYWRLILAGRLSATKTTDLFWSFLLIQYLLPTAIVPDFLMALVRQNTPLLAPLTSISLFFSFVMMYLGWRRYISTPGAKGIKPRLTALWQTTQGIVYMLHWVIVMSSTTARMSVRAKRLKWVKTVHQGSSEVLRESET</sequence>
<keyword evidence="11" id="KW-0443">Lipid metabolism</keyword>
<comment type="cofactor">
    <cofactor evidence="1">
        <name>Mg(2+)</name>
        <dbReference type="ChEBI" id="CHEBI:18420"/>
    </cofactor>
</comment>
<evidence type="ECO:0000256" key="16">
    <source>
        <dbReference type="ARBA" id="ARBA00068721"/>
    </source>
</evidence>
<dbReference type="GO" id="GO:0016758">
    <property type="term" value="F:hexosyltransferase activity"/>
    <property type="evidence" value="ECO:0007669"/>
    <property type="project" value="UniProtKB-ARBA"/>
</dbReference>
<feature type="transmembrane region" description="Helical" evidence="18">
    <location>
        <begin position="352"/>
        <end position="376"/>
    </location>
</feature>
<dbReference type="FunFam" id="3.90.550.10:FF:000164">
    <property type="entry name" value="Beta-(1-3)-glucosyl transferase"/>
    <property type="match status" value="1"/>
</dbReference>
<comment type="subcellular location">
    <subcellularLocation>
        <location evidence="2">Membrane</location>
        <topology evidence="2">Multi-pass membrane protein</topology>
    </subcellularLocation>
</comment>
<feature type="transmembrane region" description="Helical" evidence="18">
    <location>
        <begin position="41"/>
        <end position="57"/>
    </location>
</feature>
<dbReference type="AlphaFoldDB" id="A0A2T1C1A7"/>
<comment type="similarity">
    <text evidence="3">Belongs to the glycosyltransferase 2 family.</text>
</comment>
<keyword evidence="12 18" id="KW-0472">Membrane</keyword>
<evidence type="ECO:0000256" key="3">
    <source>
        <dbReference type="ARBA" id="ARBA00006739"/>
    </source>
</evidence>
<evidence type="ECO:0000256" key="14">
    <source>
        <dbReference type="ARBA" id="ARBA00053004"/>
    </source>
</evidence>
<gene>
    <name evidence="19" type="ORF">C7B64_15510</name>
</gene>
<reference evidence="19 20" key="1">
    <citation type="submission" date="2018-02" db="EMBL/GenBank/DDBJ databases">
        <authorList>
            <person name="Cohen D.B."/>
            <person name="Kent A.D."/>
        </authorList>
    </citation>
    <scope>NUCLEOTIDE SEQUENCE [LARGE SCALE GENOMIC DNA]</scope>
    <source>
        <strain evidence="19 20">CCAP 1448/3</strain>
    </source>
</reference>
<keyword evidence="7 18" id="KW-0812">Transmembrane</keyword>
<evidence type="ECO:0000256" key="10">
    <source>
        <dbReference type="ARBA" id="ARBA00022989"/>
    </source>
</evidence>
<dbReference type="PANTHER" id="PTHR43867:SF2">
    <property type="entry name" value="CELLULOSE SYNTHASE CATALYTIC SUBUNIT A [UDP-FORMING]"/>
    <property type="match status" value="1"/>
</dbReference>
<keyword evidence="9" id="KW-0460">Magnesium</keyword>
<evidence type="ECO:0000256" key="4">
    <source>
        <dbReference type="ARBA" id="ARBA00022516"/>
    </source>
</evidence>
<keyword evidence="4" id="KW-0444">Lipid biosynthesis</keyword>
<evidence type="ECO:0000256" key="11">
    <source>
        <dbReference type="ARBA" id="ARBA00023098"/>
    </source>
</evidence>
<keyword evidence="6 19" id="KW-0808">Transferase</keyword>
<protein>
    <recommendedName>
        <fullName evidence="16">Beta-monoglucosyldiacylglycerol synthase</fullName>
        <ecNumber evidence="15">2.4.1.336</ecNumber>
    </recommendedName>
    <alternativeName>
        <fullName evidence="17">UDP-glucose:1,2-diacylglycerol 3-beta-D-glucosyltransferase</fullName>
    </alternativeName>
</protein>
<keyword evidence="5" id="KW-0328">Glycosyltransferase</keyword>
<dbReference type="CDD" id="cd06423">
    <property type="entry name" value="CESA_like"/>
    <property type="match status" value="1"/>
</dbReference>
<evidence type="ECO:0000256" key="6">
    <source>
        <dbReference type="ARBA" id="ARBA00022679"/>
    </source>
</evidence>
<evidence type="ECO:0000256" key="12">
    <source>
        <dbReference type="ARBA" id="ARBA00023136"/>
    </source>
</evidence>
<evidence type="ECO:0000313" key="20">
    <source>
        <dbReference type="Proteomes" id="UP000238762"/>
    </source>
</evidence>
<proteinExistence type="inferred from homology"/>
<dbReference type="RefSeq" id="WP_106289568.1">
    <property type="nucleotide sequence ID" value="NZ_CAWNTC010000107.1"/>
</dbReference>
<keyword evidence="20" id="KW-1185">Reference proteome</keyword>
<dbReference type="EC" id="2.4.1.336" evidence="15"/>
<evidence type="ECO:0000256" key="5">
    <source>
        <dbReference type="ARBA" id="ARBA00022676"/>
    </source>
</evidence>